<comment type="catalytic activity">
    <reaction evidence="5">
        <text>N,N-dimethyl-1,4-phenylenediamine + anthranilate + 2 NAD(+) = 2-(4-dimethylaminophenyl)diazenylbenzoate + 2 NADH + 2 H(+)</text>
        <dbReference type="Rhea" id="RHEA:55872"/>
        <dbReference type="ChEBI" id="CHEBI:15378"/>
        <dbReference type="ChEBI" id="CHEBI:15783"/>
        <dbReference type="ChEBI" id="CHEBI:16567"/>
        <dbReference type="ChEBI" id="CHEBI:57540"/>
        <dbReference type="ChEBI" id="CHEBI:57945"/>
        <dbReference type="ChEBI" id="CHEBI:71579"/>
        <dbReference type="EC" id="1.7.1.17"/>
    </reaction>
    <physiologicalReaction direction="right-to-left" evidence="5">
        <dbReference type="Rhea" id="RHEA:55874"/>
    </physiologicalReaction>
</comment>
<dbReference type="EC" id="1.7.1.17" evidence="6"/>
<accession>A0A1I6RM18</accession>
<comment type="function">
    <text evidence="6">Quinone reductase that provides resistance to thiol-specific stress caused by electrophilic quinones.</text>
</comment>
<keyword evidence="9" id="KW-1185">Reference proteome</keyword>
<name>A0A1I6RM18_9ACTN</name>
<keyword evidence="1 6" id="KW-0285">Flavoprotein</keyword>
<evidence type="ECO:0000259" key="7">
    <source>
        <dbReference type="Pfam" id="PF02525"/>
    </source>
</evidence>
<evidence type="ECO:0000256" key="2">
    <source>
        <dbReference type="ARBA" id="ARBA00022643"/>
    </source>
</evidence>
<dbReference type="PANTHER" id="PTHR43741:SF4">
    <property type="entry name" value="FMN-DEPENDENT NADH:QUINONE OXIDOREDUCTASE"/>
    <property type="match status" value="1"/>
</dbReference>
<dbReference type="STRING" id="1176198.SAMN05444716_103181"/>
<feature type="binding site" evidence="6">
    <location>
        <begin position="17"/>
        <end position="19"/>
    </location>
    <ligand>
        <name>FMN</name>
        <dbReference type="ChEBI" id="CHEBI:58210"/>
    </ligand>
</feature>
<feature type="binding site" evidence="6">
    <location>
        <position position="10"/>
    </location>
    <ligand>
        <name>FMN</name>
        <dbReference type="ChEBI" id="CHEBI:58210"/>
    </ligand>
</feature>
<proteinExistence type="inferred from homology"/>
<feature type="binding site" evidence="6">
    <location>
        <begin position="109"/>
        <end position="112"/>
    </location>
    <ligand>
        <name>FMN</name>
        <dbReference type="ChEBI" id="CHEBI:58210"/>
    </ligand>
</feature>
<evidence type="ECO:0000256" key="4">
    <source>
        <dbReference type="ARBA" id="ARBA00023027"/>
    </source>
</evidence>
<keyword evidence="3 6" id="KW-0560">Oxidoreductase</keyword>
<dbReference type="SUPFAM" id="SSF52218">
    <property type="entry name" value="Flavoproteins"/>
    <property type="match status" value="1"/>
</dbReference>
<dbReference type="Pfam" id="PF02525">
    <property type="entry name" value="Flavodoxin_2"/>
    <property type="match status" value="1"/>
</dbReference>
<dbReference type="InterPro" id="IPR029039">
    <property type="entry name" value="Flavoprotein-like_sf"/>
</dbReference>
<evidence type="ECO:0000256" key="1">
    <source>
        <dbReference type="ARBA" id="ARBA00022630"/>
    </source>
</evidence>
<dbReference type="PANTHER" id="PTHR43741">
    <property type="entry name" value="FMN-DEPENDENT NADH-AZOREDUCTASE 1"/>
    <property type="match status" value="1"/>
</dbReference>
<dbReference type="GO" id="GO:0016655">
    <property type="term" value="F:oxidoreductase activity, acting on NAD(P)H, quinone or similar compound as acceptor"/>
    <property type="evidence" value="ECO:0007669"/>
    <property type="project" value="InterPro"/>
</dbReference>
<comment type="function">
    <text evidence="6">Also exhibits azoreductase activity. Catalyzes the reductive cleavage of the azo bond in aromatic azo compounds to the corresponding amines.</text>
</comment>
<protein>
    <recommendedName>
        <fullName evidence="6">FMN dependent NADH:quinone oxidoreductase</fullName>
        <ecNumber evidence="6">1.6.5.-</ecNumber>
    </recommendedName>
    <alternativeName>
        <fullName evidence="6">Azo-dye reductase</fullName>
    </alternativeName>
    <alternativeName>
        <fullName evidence="6">FMN-dependent NADH-azo compound oxidoreductase</fullName>
    </alternativeName>
    <alternativeName>
        <fullName evidence="6">FMN-dependent NADH-azoreductase</fullName>
        <ecNumber evidence="6">1.7.1.17</ecNumber>
    </alternativeName>
</protein>
<feature type="binding site" evidence="6">
    <location>
        <begin position="147"/>
        <end position="150"/>
    </location>
    <ligand>
        <name>FMN</name>
        <dbReference type="ChEBI" id="CHEBI:58210"/>
    </ligand>
</feature>
<dbReference type="EC" id="1.6.5.-" evidence="6"/>
<dbReference type="InterPro" id="IPR003680">
    <property type="entry name" value="Flavodoxin_fold"/>
</dbReference>
<dbReference type="Proteomes" id="UP000198873">
    <property type="component" value="Unassembled WGS sequence"/>
</dbReference>
<reference evidence="9" key="1">
    <citation type="submission" date="2016-10" db="EMBL/GenBank/DDBJ databases">
        <authorList>
            <person name="Varghese N."/>
            <person name="Submissions S."/>
        </authorList>
    </citation>
    <scope>NUCLEOTIDE SEQUENCE [LARGE SCALE GENOMIC DNA]</scope>
    <source>
        <strain evidence="9">CGMCC 4.7047</strain>
    </source>
</reference>
<evidence type="ECO:0000256" key="3">
    <source>
        <dbReference type="ARBA" id="ARBA00023002"/>
    </source>
</evidence>
<evidence type="ECO:0000256" key="6">
    <source>
        <dbReference type="HAMAP-Rule" id="MF_01216"/>
    </source>
</evidence>
<dbReference type="InterPro" id="IPR050104">
    <property type="entry name" value="FMN-dep_NADH:Q_OxRdtase_AzoR1"/>
</dbReference>
<comment type="cofactor">
    <cofactor evidence="6">
        <name>FMN</name>
        <dbReference type="ChEBI" id="CHEBI:58210"/>
    </cofactor>
    <text evidence="6">Binds 1 FMN per subunit.</text>
</comment>
<feature type="domain" description="Flavodoxin-like fold" evidence="7">
    <location>
        <begin position="4"/>
        <end position="189"/>
    </location>
</feature>
<dbReference type="AlphaFoldDB" id="A0A1I6RM18"/>
<evidence type="ECO:0000313" key="9">
    <source>
        <dbReference type="Proteomes" id="UP000198873"/>
    </source>
</evidence>
<dbReference type="GO" id="GO:0009055">
    <property type="term" value="F:electron transfer activity"/>
    <property type="evidence" value="ECO:0007669"/>
    <property type="project" value="UniProtKB-UniRule"/>
</dbReference>
<organism evidence="8 9">
    <name type="scientific">Streptomyces harbinensis</name>
    <dbReference type="NCBI Taxonomy" id="1176198"/>
    <lineage>
        <taxon>Bacteria</taxon>
        <taxon>Bacillati</taxon>
        <taxon>Actinomycetota</taxon>
        <taxon>Actinomycetes</taxon>
        <taxon>Kitasatosporales</taxon>
        <taxon>Streptomycetaceae</taxon>
        <taxon>Streptomyces</taxon>
    </lineage>
</organism>
<dbReference type="InterPro" id="IPR023048">
    <property type="entry name" value="NADH:quinone_OxRdtase_FMN_depd"/>
</dbReference>
<dbReference type="GO" id="GO:0016652">
    <property type="term" value="F:oxidoreductase activity, acting on NAD(P)H as acceptor"/>
    <property type="evidence" value="ECO:0007669"/>
    <property type="project" value="UniProtKB-UniRule"/>
</dbReference>
<keyword evidence="4 6" id="KW-0520">NAD</keyword>
<gene>
    <name evidence="6" type="primary">azoR</name>
    <name evidence="8" type="ORF">SAMN05444716_103181</name>
</gene>
<comment type="subunit">
    <text evidence="6">Homodimer.</text>
</comment>
<evidence type="ECO:0000256" key="5">
    <source>
        <dbReference type="ARBA" id="ARBA00048542"/>
    </source>
</evidence>
<dbReference type="RefSeq" id="WP_093842690.1">
    <property type="nucleotide sequence ID" value="NZ_FPAB01000003.1"/>
</dbReference>
<dbReference type="GO" id="GO:0010181">
    <property type="term" value="F:FMN binding"/>
    <property type="evidence" value="ECO:0007669"/>
    <property type="project" value="UniProtKB-UniRule"/>
</dbReference>
<keyword evidence="2 6" id="KW-0288">FMN</keyword>
<comment type="catalytic activity">
    <reaction evidence="6">
        <text>2 a quinone + NADH + H(+) = 2 a 1,4-benzosemiquinone + NAD(+)</text>
        <dbReference type="Rhea" id="RHEA:65952"/>
        <dbReference type="ChEBI" id="CHEBI:15378"/>
        <dbReference type="ChEBI" id="CHEBI:57540"/>
        <dbReference type="ChEBI" id="CHEBI:57945"/>
        <dbReference type="ChEBI" id="CHEBI:132124"/>
        <dbReference type="ChEBI" id="CHEBI:134225"/>
    </reaction>
</comment>
<dbReference type="HAMAP" id="MF_01216">
    <property type="entry name" value="Azoreductase_type1"/>
    <property type="match status" value="1"/>
</dbReference>
<dbReference type="Gene3D" id="3.40.50.360">
    <property type="match status" value="1"/>
</dbReference>
<evidence type="ECO:0000313" key="8">
    <source>
        <dbReference type="EMBL" id="SFS65704.1"/>
    </source>
</evidence>
<dbReference type="EMBL" id="FPAB01000003">
    <property type="protein sequence ID" value="SFS65704.1"/>
    <property type="molecule type" value="Genomic_DNA"/>
</dbReference>
<comment type="similarity">
    <text evidence="6">Belongs to the azoreductase type 1 family.</text>
</comment>
<sequence>MTSLLHLDSSADCSGGSLSRELTALFAATWRERHEGGEYRYRDLVADPVPPLDSAYCALGRRVERHGSVPPERVAALAEGVAERAAWELTRPLIAELRAAGTVVIGAPMYNFTVAASLKAWIDRVTFPGAFEGAGLLNGKRVVVISTRGGGYGPGTPQEANDFVTPYLRGYFGRLGVTGDDLRFVCAELTLAELAPHLASLRPAAARSREAARVETTALAAL</sequence>